<comment type="caution">
    <text evidence="3">The sequence shown here is derived from an EMBL/GenBank/DDBJ whole genome shotgun (WGS) entry which is preliminary data.</text>
</comment>
<proteinExistence type="predicted"/>
<dbReference type="InterPro" id="IPR006569">
    <property type="entry name" value="CID_dom"/>
</dbReference>
<dbReference type="InterPro" id="IPR008942">
    <property type="entry name" value="ENTH_VHS"/>
</dbReference>
<feature type="compositionally biased region" description="Basic and acidic residues" evidence="1">
    <location>
        <begin position="382"/>
        <end position="391"/>
    </location>
</feature>
<feature type="compositionally biased region" description="Basic residues" evidence="1">
    <location>
        <begin position="363"/>
        <end position="373"/>
    </location>
</feature>
<dbReference type="EMBL" id="JACGCI010000009">
    <property type="protein sequence ID" value="KAF6761677.1"/>
    <property type="molecule type" value="Genomic_DNA"/>
</dbReference>
<evidence type="ECO:0000313" key="4">
    <source>
        <dbReference type="Proteomes" id="UP000521943"/>
    </source>
</evidence>
<feature type="compositionally biased region" description="Low complexity" evidence="1">
    <location>
        <begin position="474"/>
        <end position="494"/>
    </location>
</feature>
<dbReference type="Pfam" id="PF04818">
    <property type="entry name" value="CID"/>
    <property type="match status" value="1"/>
</dbReference>
<accession>A0A8H6IC52</accession>
<dbReference type="SUPFAM" id="SSF48464">
    <property type="entry name" value="ENTH/VHS domain"/>
    <property type="match status" value="1"/>
</dbReference>
<organism evidence="3 4">
    <name type="scientific">Ephemerocybe angulata</name>
    <dbReference type="NCBI Taxonomy" id="980116"/>
    <lineage>
        <taxon>Eukaryota</taxon>
        <taxon>Fungi</taxon>
        <taxon>Dikarya</taxon>
        <taxon>Basidiomycota</taxon>
        <taxon>Agaricomycotina</taxon>
        <taxon>Agaricomycetes</taxon>
        <taxon>Agaricomycetidae</taxon>
        <taxon>Agaricales</taxon>
        <taxon>Agaricineae</taxon>
        <taxon>Psathyrellaceae</taxon>
        <taxon>Ephemerocybe</taxon>
    </lineage>
</organism>
<feature type="compositionally biased region" description="Basic and acidic residues" evidence="1">
    <location>
        <begin position="334"/>
        <end position="362"/>
    </location>
</feature>
<dbReference type="SMART" id="SM00582">
    <property type="entry name" value="RPR"/>
    <property type="match status" value="1"/>
</dbReference>
<protein>
    <recommendedName>
        <fullName evidence="2">CID domain-containing protein</fullName>
    </recommendedName>
</protein>
<sequence length="710" mass="75752">MSGVEQFESLLKELVLAKRLSGTKLTKLTEIAMQCIEHDTQLVSILYRLHKSLPSSNKVSSLYVFDALARAAKSLVNKRGDEPGPVGNAASFLAKLGGVVDGLYQDMQNASIPEGKEKSKKVLDIWIKGSTFPPDVLSRLGGILKGADKASGTTPPVNVSHVKAPEPEILPPPMSPTHTSQTPPQVTPPVPPHAPVPATPDAQATLLALLAQVTNAGSAAVPTFPQTSVNTPGAQFAAAQYVLQQLAQTAAAPALNVASTPIISAPTGNDFTAGHPNRRSRSPIPHDPRRPPPREASRQERHFSPENGRTSYDSHAPFDHRPQSYGRGPVGGGPRDRGDGRRLGRWDDPHRDYQRDPRDRSPLPRRRAGRSRSRSPPPPRPYGDRDRRNEKPYGSPQIPPAGKDEFGRDIRSPSPERGPNDAPSDGTPNIPPHTNIPASASPPLDPRLRLRQTVDISDREPSNTSVSNIRDSADVAPSTSASSSSQSKGSLAAAEAGPTSVEGQGLDKFDFSTFDMTSPTSWEALGKMWQVTYGIMPAGEQLMQFVVSGGTMRPEVGQADAVGMAQQQVQQQQVRQQVPQQVQSFISGDEEKLEYGGGYSGRGRGGGGRGWRGGYGGGRGRGGGGGGYNNGYGNGRMGQNNSWGYDDQGTDAIVLGGGDESPVNYSQNYQQDQYSVGMDNGSHMSPQSAGGNSGKMQRVGDKWVFTRAGS</sequence>
<dbReference type="OrthoDB" id="79367at2759"/>
<reference evidence="3 4" key="1">
    <citation type="submission" date="2020-07" db="EMBL/GenBank/DDBJ databases">
        <title>Comparative genomics of pyrophilous fungi reveals a link between fire events and developmental genes.</title>
        <authorList>
            <consortium name="DOE Joint Genome Institute"/>
            <person name="Steindorff A.S."/>
            <person name="Carver A."/>
            <person name="Calhoun S."/>
            <person name="Stillman K."/>
            <person name="Liu H."/>
            <person name="Lipzen A."/>
            <person name="Pangilinan J."/>
            <person name="Labutti K."/>
            <person name="Bruns T.D."/>
            <person name="Grigoriev I.V."/>
        </authorList>
    </citation>
    <scope>NUCLEOTIDE SEQUENCE [LARGE SCALE GENOMIC DNA]</scope>
    <source>
        <strain evidence="3 4">CBS 144469</strain>
    </source>
</reference>
<dbReference type="Proteomes" id="UP000521943">
    <property type="component" value="Unassembled WGS sequence"/>
</dbReference>
<evidence type="ECO:0000259" key="2">
    <source>
        <dbReference type="PROSITE" id="PS51391"/>
    </source>
</evidence>
<keyword evidence="4" id="KW-1185">Reference proteome</keyword>
<feature type="compositionally biased region" description="Basic and acidic residues" evidence="1">
    <location>
        <begin position="402"/>
        <end position="411"/>
    </location>
</feature>
<feature type="region of interest" description="Disordered" evidence="1">
    <location>
        <begin position="674"/>
        <end position="699"/>
    </location>
</feature>
<evidence type="ECO:0000313" key="3">
    <source>
        <dbReference type="EMBL" id="KAF6761677.1"/>
    </source>
</evidence>
<feature type="domain" description="CID" evidence="2">
    <location>
        <begin position="1"/>
        <end position="148"/>
    </location>
</feature>
<dbReference type="AlphaFoldDB" id="A0A8H6IC52"/>
<feature type="region of interest" description="Disordered" evidence="1">
    <location>
        <begin position="147"/>
        <end position="191"/>
    </location>
</feature>
<feature type="compositionally biased region" description="Basic and acidic residues" evidence="1">
    <location>
        <begin position="284"/>
        <end position="304"/>
    </location>
</feature>
<name>A0A8H6IC52_9AGAR</name>
<evidence type="ECO:0000256" key="1">
    <source>
        <dbReference type="SAM" id="MobiDB-lite"/>
    </source>
</evidence>
<dbReference type="PROSITE" id="PS51391">
    <property type="entry name" value="CID"/>
    <property type="match status" value="1"/>
</dbReference>
<feature type="region of interest" description="Disordered" evidence="1">
    <location>
        <begin position="265"/>
        <end position="506"/>
    </location>
</feature>
<dbReference type="Gene3D" id="1.25.40.90">
    <property type="match status" value="1"/>
</dbReference>
<gene>
    <name evidence="3" type="ORF">DFP72DRAFT_1031110</name>
</gene>